<dbReference type="RefSeq" id="WP_208882223.1">
    <property type="nucleotide sequence ID" value="NZ_CP031320.1"/>
</dbReference>
<dbReference type="EMBL" id="CP031320">
    <property type="protein sequence ID" value="AXK35793.1"/>
    <property type="molecule type" value="Genomic_DNA"/>
</dbReference>
<keyword evidence="1" id="KW-0812">Transmembrane</keyword>
<feature type="transmembrane region" description="Helical" evidence="1">
    <location>
        <begin position="42"/>
        <end position="59"/>
    </location>
</feature>
<protein>
    <submittedName>
        <fullName evidence="2">Uncharacterized protein</fullName>
    </submittedName>
</protein>
<evidence type="ECO:0000313" key="2">
    <source>
        <dbReference type="EMBL" id="AXK35793.1"/>
    </source>
</evidence>
<keyword evidence="1" id="KW-1133">Transmembrane helix</keyword>
<sequence length="178" mass="19292">MSRTDDYWPTIGGAVIVYIDSIVHQEDRPTARAVITMLRTRYGFVSLLDFAAVLVMLTAQHCPAVPFRRPDGRPDAVALTHCRREEARLVLDGLQPINRDSGQPEVAIDDLTRTNRPPAHVRRARVLIDTALQAAPPMGDVVAALRPAADSPRAMVVVTALATIALRKVTSRTGGAPG</sequence>
<dbReference type="AlphaFoldDB" id="A0A345XVX7"/>
<evidence type="ECO:0000256" key="1">
    <source>
        <dbReference type="SAM" id="Phobius"/>
    </source>
</evidence>
<name>A0A345XVX7_9ACTN</name>
<keyword evidence="1" id="KW-0472">Membrane</keyword>
<evidence type="ECO:0000313" key="3">
    <source>
        <dbReference type="Proteomes" id="UP000254425"/>
    </source>
</evidence>
<gene>
    <name evidence="2" type="ORF">DVA86_27345</name>
</gene>
<accession>A0A345XVX7</accession>
<dbReference type="Proteomes" id="UP000254425">
    <property type="component" value="Chromosome"/>
</dbReference>
<reference evidence="2 3" key="1">
    <citation type="submission" date="2018-07" db="EMBL/GenBank/DDBJ databases">
        <title>Draft genome of the type strain Streptomyces armeniacus ATCC 15676.</title>
        <authorList>
            <person name="Labana P."/>
            <person name="Gosse J.T."/>
            <person name="Boddy C.N."/>
        </authorList>
    </citation>
    <scope>NUCLEOTIDE SEQUENCE [LARGE SCALE GENOMIC DNA]</scope>
    <source>
        <strain evidence="2 3">ATCC 15676</strain>
    </source>
</reference>
<proteinExistence type="predicted"/>
<organism evidence="2 3">
    <name type="scientific">Streptomyces armeniacus</name>
    <dbReference type="NCBI Taxonomy" id="83291"/>
    <lineage>
        <taxon>Bacteria</taxon>
        <taxon>Bacillati</taxon>
        <taxon>Actinomycetota</taxon>
        <taxon>Actinomycetes</taxon>
        <taxon>Kitasatosporales</taxon>
        <taxon>Streptomycetaceae</taxon>
        <taxon>Streptomyces</taxon>
    </lineage>
</organism>
<dbReference type="KEGG" id="sarm:DVA86_27345"/>
<keyword evidence="3" id="KW-1185">Reference proteome</keyword>